<accession>A0ABW7E1Q9</accession>
<dbReference type="Proteomes" id="UP001605990">
    <property type="component" value="Unassembled WGS sequence"/>
</dbReference>
<gene>
    <name evidence="2" type="ORF">ACGU38_17015</name>
</gene>
<proteinExistence type="predicted"/>
<keyword evidence="3" id="KW-1185">Reference proteome</keyword>
<organism evidence="2 3">
    <name type="scientific">Streptomyces rochei</name>
    <name type="common">Streptomyces parvullus</name>
    <dbReference type="NCBI Taxonomy" id="1928"/>
    <lineage>
        <taxon>Bacteria</taxon>
        <taxon>Bacillati</taxon>
        <taxon>Actinomycetota</taxon>
        <taxon>Actinomycetes</taxon>
        <taxon>Kitasatosporales</taxon>
        <taxon>Streptomycetaceae</taxon>
        <taxon>Streptomyces</taxon>
        <taxon>Streptomyces rochei group</taxon>
    </lineage>
</organism>
<dbReference type="RefSeq" id="WP_158913882.1">
    <property type="nucleotide sequence ID" value="NZ_JBIENY010000250.1"/>
</dbReference>
<sequence>MYADWSEGEGEKEQEGGATKKEAEDACDQEPLFEIEPSARSPFPAHQSLIDALPDGHDRILVREAIERGMHVFLTQDRGILRVAPFARRLGLLIVSPSDFLRLFEESGISPTQFPAPDLARISKVIEALP</sequence>
<feature type="region of interest" description="Disordered" evidence="1">
    <location>
        <begin position="1"/>
        <end position="27"/>
    </location>
</feature>
<comment type="caution">
    <text evidence="2">The sequence shown here is derived from an EMBL/GenBank/DDBJ whole genome shotgun (WGS) entry which is preliminary data.</text>
</comment>
<protein>
    <recommendedName>
        <fullName evidence="4">PIN domain-containing protein</fullName>
    </recommendedName>
</protein>
<feature type="compositionally biased region" description="Basic and acidic residues" evidence="1">
    <location>
        <begin position="9"/>
        <end position="24"/>
    </location>
</feature>
<reference evidence="2 3" key="1">
    <citation type="submission" date="2024-10" db="EMBL/GenBank/DDBJ databases">
        <title>Draft genome assembly of a novel steroid transforming actinomycete isolated from African clawed frog Xenopus laevis.</title>
        <authorList>
            <person name="Bragin E."/>
            <person name="Kollerov V."/>
            <person name="Donova M.V."/>
        </authorList>
    </citation>
    <scope>NUCLEOTIDE SEQUENCE [LARGE SCALE GENOMIC DNA]</scope>
    <source>
        <strain evidence="2 3">MTOC-St3</strain>
    </source>
</reference>
<evidence type="ECO:0008006" key="4">
    <source>
        <dbReference type="Google" id="ProtNLM"/>
    </source>
</evidence>
<evidence type="ECO:0000313" key="2">
    <source>
        <dbReference type="EMBL" id="MFG6297049.1"/>
    </source>
</evidence>
<dbReference type="EMBL" id="JBIENY010000250">
    <property type="protein sequence ID" value="MFG6297049.1"/>
    <property type="molecule type" value="Genomic_DNA"/>
</dbReference>
<evidence type="ECO:0000256" key="1">
    <source>
        <dbReference type="SAM" id="MobiDB-lite"/>
    </source>
</evidence>
<evidence type="ECO:0000313" key="3">
    <source>
        <dbReference type="Proteomes" id="UP001605990"/>
    </source>
</evidence>
<name>A0ABW7E1Q9_STRRO</name>